<evidence type="ECO:0000313" key="1">
    <source>
        <dbReference type="EMBL" id="MFC5409353.1"/>
    </source>
</evidence>
<dbReference type="Gene3D" id="3.30.450.40">
    <property type="match status" value="1"/>
</dbReference>
<proteinExistence type="predicted"/>
<accession>A0ABW0IA05</accession>
<name>A0ABW0IA05_9BACT</name>
<keyword evidence="2" id="KW-1185">Reference proteome</keyword>
<gene>
    <name evidence="1" type="ORF">ACFPMF_08555</name>
</gene>
<dbReference type="InterPro" id="IPR029016">
    <property type="entry name" value="GAF-like_dom_sf"/>
</dbReference>
<sequence>MRPPATPPSTDLDLTFRLSFRPFVQYLTEQRQFCPATDQLSALYSYLIEQFSVDAETELVPDPDRLSTLFQLATVAVLPLTHINRGLSYAFGLPFPWTVFHYSERFGQLLNQYPTLTANLAAQISPQEQQRFLYRLILEKHYGQPSQPETPSFHFQEPLRELTKYYAVSVDTTFLAARPNRSLPPLNPAWIAFAHGEGPAPDPNHALPIQEFAFEGFAFFMLEDVTEAETLLQLREIFAHLHSEAEPVLYRRFETALRNLCGQPDLEISIVPFQQVNGNFVHQSETSARSVILRHSEKVIDGYKDPVAQQLLRELIQEPVPRLFPNLEGLPETERERLRQYGFRSFLWYPIVADTEGLGILEMASPQPDAFAEGVLPKIEQVIPLVQELLRYQLHQFNQQLAQLIKDKFTSLQPAVEWKFREAAWEYLRLGRNEPLNSPATQVRFPQVFPLYGAVDIRNSSQERYKAVRQDFSDQFTALQTLLRELDFPEESARLRQLSARASFWQETLTADPNPEDELGMAEFLTQEINPYLQQIQRRFSEPIAPLTAYFRQTTAADGQFHAALQRYERSVEWLNTVVNSFIEEAEKQLQALYPHYFERYRTDGMEYTIYVGPSIAPQKPFEPGYLRQFYQWQLNTMVEMAHLTHLIRPNLPVRLQTTQLLLAHTHPVDISFRQDEHRFDVEGSYSIRYEVLKKRIDKALVAGTQERLTQPDTLVLVYTNAREIADYLPFIAQFQQQKKVRPSLEYLNLEPLQGVAHLKALRLHLNYPAD</sequence>
<organism evidence="1 2">
    <name type="scientific">Larkinella bovis</name>
    <dbReference type="NCBI Taxonomy" id="683041"/>
    <lineage>
        <taxon>Bacteria</taxon>
        <taxon>Pseudomonadati</taxon>
        <taxon>Bacteroidota</taxon>
        <taxon>Cytophagia</taxon>
        <taxon>Cytophagales</taxon>
        <taxon>Spirosomataceae</taxon>
        <taxon>Larkinella</taxon>
    </lineage>
</organism>
<dbReference type="EMBL" id="JBHSMA010000002">
    <property type="protein sequence ID" value="MFC5409353.1"/>
    <property type="molecule type" value="Genomic_DNA"/>
</dbReference>
<dbReference type="SUPFAM" id="SSF55781">
    <property type="entry name" value="GAF domain-like"/>
    <property type="match status" value="1"/>
</dbReference>
<reference evidence="2" key="1">
    <citation type="journal article" date="2019" name="Int. J. Syst. Evol. Microbiol.">
        <title>The Global Catalogue of Microorganisms (GCM) 10K type strain sequencing project: providing services to taxonomists for standard genome sequencing and annotation.</title>
        <authorList>
            <consortium name="The Broad Institute Genomics Platform"/>
            <consortium name="The Broad Institute Genome Sequencing Center for Infectious Disease"/>
            <person name="Wu L."/>
            <person name="Ma J."/>
        </authorList>
    </citation>
    <scope>NUCLEOTIDE SEQUENCE [LARGE SCALE GENOMIC DNA]</scope>
    <source>
        <strain evidence="2">CCUG 55250</strain>
    </source>
</reference>
<dbReference type="RefSeq" id="WP_379843162.1">
    <property type="nucleotide sequence ID" value="NZ_JBHSMA010000002.1"/>
</dbReference>
<evidence type="ECO:0000313" key="2">
    <source>
        <dbReference type="Proteomes" id="UP001596106"/>
    </source>
</evidence>
<protein>
    <submittedName>
        <fullName evidence="1">GAF domain-containing protein</fullName>
    </submittedName>
</protein>
<comment type="caution">
    <text evidence="1">The sequence shown here is derived from an EMBL/GenBank/DDBJ whole genome shotgun (WGS) entry which is preliminary data.</text>
</comment>
<dbReference type="Proteomes" id="UP001596106">
    <property type="component" value="Unassembled WGS sequence"/>
</dbReference>